<evidence type="ECO:0000259" key="6">
    <source>
        <dbReference type="Pfam" id="PF13537"/>
    </source>
</evidence>
<keyword evidence="8" id="KW-1185">Reference proteome</keyword>
<sequence length="593" mass="65910">MPGVTGGTVSSRALDEMIGTMDDESWYGTAERSTGDCRIGLVHHGERDARGWTTWRDGDRIGVLHGVISNRSELGLTTDEIFERVLADPDRTLPELSGPFLLAVADGSSTVVATDKIGTRPCYYSTVNGFLFGSELKSLVTQLREPRVDERAVSDMLHMGYVFGKKTLVSDIRSLRPASYIHYEGGNLRTKRYWEPDFGIAPQEGYVDEAVRRYRRVVGNVADTIDGRTGVWLSGGLDSRTLAAALKEEIGPVQTFTYDNSATQEDRLGAERVADSLELPNQFYDYSAEEFVSAIERGVDIMDGMLQWSFFVNLAPSLNNVSGQVDVLFEGSSQGEFFGDVMYRSYLTGKQPVDALAALKSQLPPADVQTLLSAEISPKQSLGRVVERSTQPRREHRTLDALWEIFADSHFRSNRLYRSQAGTRVPFADGEFMNHVARMPYNRYRIGSIPGTRGTVPSAVAPLKLEVARRVAGPAAKVPYNRTKRPPTSPLALHAAGFVADNVKKRVLGQTTSQMGTWYRTNSDMRAFIDDLLDDACTRDIFDSNGVRDLQREHLDERGDYIKPISALTTVELWLQKHLDALRPSAGQRVPVR</sequence>
<evidence type="ECO:0000256" key="3">
    <source>
        <dbReference type="ARBA" id="ARBA00022840"/>
    </source>
</evidence>
<dbReference type="EC" id="6.3.5.4" evidence="4"/>
<evidence type="ECO:0000259" key="5">
    <source>
        <dbReference type="Pfam" id="PF00733"/>
    </source>
</evidence>
<dbReference type="InterPro" id="IPR051786">
    <property type="entry name" value="ASN_synthetase/amidase"/>
</dbReference>
<dbReference type="InterPro" id="IPR006426">
    <property type="entry name" value="Asn_synth_AEB"/>
</dbReference>
<feature type="domain" description="Glutamine amidotransferase type-2" evidence="6">
    <location>
        <begin position="90"/>
        <end position="140"/>
    </location>
</feature>
<dbReference type="InterPro" id="IPR029055">
    <property type="entry name" value="Ntn_hydrolases_N"/>
</dbReference>
<dbReference type="AlphaFoldDB" id="A0A1N7E5S5"/>
<dbReference type="Gene3D" id="3.40.50.620">
    <property type="entry name" value="HUPs"/>
    <property type="match status" value="1"/>
</dbReference>
<keyword evidence="2 4" id="KW-0547">Nucleotide-binding</keyword>
<accession>A0A1N7E5S5</accession>
<evidence type="ECO:0000313" key="8">
    <source>
        <dbReference type="Proteomes" id="UP000186914"/>
    </source>
</evidence>
<dbReference type="Pfam" id="PF13537">
    <property type="entry name" value="GATase_7"/>
    <property type="match status" value="1"/>
</dbReference>
<dbReference type="Proteomes" id="UP000186914">
    <property type="component" value="Unassembled WGS sequence"/>
</dbReference>
<dbReference type="EMBL" id="FTNO01000005">
    <property type="protein sequence ID" value="SIR83410.1"/>
    <property type="molecule type" value="Genomic_DNA"/>
</dbReference>
<comment type="catalytic activity">
    <reaction evidence="4">
        <text>L-aspartate + L-glutamine + ATP + H2O = L-asparagine + L-glutamate + AMP + diphosphate + H(+)</text>
        <dbReference type="Rhea" id="RHEA:12228"/>
        <dbReference type="ChEBI" id="CHEBI:15377"/>
        <dbReference type="ChEBI" id="CHEBI:15378"/>
        <dbReference type="ChEBI" id="CHEBI:29985"/>
        <dbReference type="ChEBI" id="CHEBI:29991"/>
        <dbReference type="ChEBI" id="CHEBI:30616"/>
        <dbReference type="ChEBI" id="CHEBI:33019"/>
        <dbReference type="ChEBI" id="CHEBI:58048"/>
        <dbReference type="ChEBI" id="CHEBI:58359"/>
        <dbReference type="ChEBI" id="CHEBI:456215"/>
        <dbReference type="EC" id="6.3.5.4"/>
    </reaction>
</comment>
<dbReference type="Gene3D" id="3.60.20.10">
    <property type="entry name" value="Glutamine Phosphoribosylpyrophosphate, subunit 1, domain 1"/>
    <property type="match status" value="1"/>
</dbReference>
<evidence type="ECO:0000313" key="7">
    <source>
        <dbReference type="EMBL" id="SIR83410.1"/>
    </source>
</evidence>
<dbReference type="InterPro" id="IPR001962">
    <property type="entry name" value="Asn_synthase"/>
</dbReference>
<dbReference type="OrthoDB" id="8692at2157"/>
<proteinExistence type="inferred from homology"/>
<dbReference type="InterPro" id="IPR017932">
    <property type="entry name" value="GATase_2_dom"/>
</dbReference>
<evidence type="ECO:0000256" key="2">
    <source>
        <dbReference type="ARBA" id="ARBA00022741"/>
    </source>
</evidence>
<name>A0A1N7E5S5_9EURY</name>
<dbReference type="InterPro" id="IPR014729">
    <property type="entry name" value="Rossmann-like_a/b/a_fold"/>
</dbReference>
<dbReference type="PANTHER" id="PTHR43284:SF1">
    <property type="entry name" value="ASPARAGINE SYNTHETASE"/>
    <property type="match status" value="1"/>
</dbReference>
<dbReference type="GO" id="GO:0004066">
    <property type="term" value="F:asparagine synthase (glutamine-hydrolyzing) activity"/>
    <property type="evidence" value="ECO:0007669"/>
    <property type="project" value="UniProtKB-EC"/>
</dbReference>
<keyword evidence="3 4" id="KW-0067">ATP-binding</keyword>
<dbReference type="PIRSF" id="PIRSF001589">
    <property type="entry name" value="Asn_synthetase_glu-h"/>
    <property type="match status" value="1"/>
</dbReference>
<organism evidence="7 8">
    <name type="scientific">Haladaptatus litoreus</name>
    <dbReference type="NCBI Taxonomy" id="553468"/>
    <lineage>
        <taxon>Archaea</taxon>
        <taxon>Methanobacteriati</taxon>
        <taxon>Methanobacteriota</taxon>
        <taxon>Stenosarchaea group</taxon>
        <taxon>Halobacteria</taxon>
        <taxon>Halobacteriales</taxon>
        <taxon>Haladaptataceae</taxon>
        <taxon>Haladaptatus</taxon>
    </lineage>
</organism>
<feature type="domain" description="Asparagine synthetase" evidence="5">
    <location>
        <begin position="226"/>
        <end position="442"/>
    </location>
</feature>
<dbReference type="GO" id="GO:0005524">
    <property type="term" value="F:ATP binding"/>
    <property type="evidence" value="ECO:0007669"/>
    <property type="project" value="UniProtKB-KW"/>
</dbReference>
<comment type="similarity">
    <text evidence="1">Belongs to the asparagine synthetase family.</text>
</comment>
<protein>
    <recommendedName>
        <fullName evidence="4">Putative asparagine synthetase [glutamine-hydrolyzing]</fullName>
        <ecNumber evidence="4">6.3.5.4</ecNumber>
    </recommendedName>
</protein>
<dbReference type="SUPFAM" id="SSF56235">
    <property type="entry name" value="N-terminal nucleophile aminohydrolases (Ntn hydrolases)"/>
    <property type="match status" value="1"/>
</dbReference>
<reference evidence="8" key="1">
    <citation type="submission" date="2017-01" db="EMBL/GenBank/DDBJ databases">
        <authorList>
            <person name="Varghese N."/>
            <person name="Submissions S."/>
        </authorList>
    </citation>
    <scope>NUCLEOTIDE SEQUENCE [LARGE SCALE GENOMIC DNA]</scope>
    <source>
        <strain evidence="8">CGMCC 1.7737</strain>
    </source>
</reference>
<evidence type="ECO:0000256" key="1">
    <source>
        <dbReference type="ARBA" id="ARBA00005752"/>
    </source>
</evidence>
<dbReference type="PANTHER" id="PTHR43284">
    <property type="entry name" value="ASPARAGINE SYNTHETASE (GLUTAMINE-HYDROLYZING)"/>
    <property type="match status" value="1"/>
</dbReference>
<dbReference type="GO" id="GO:0006529">
    <property type="term" value="P:asparagine biosynthetic process"/>
    <property type="evidence" value="ECO:0007669"/>
    <property type="project" value="InterPro"/>
</dbReference>
<evidence type="ECO:0000256" key="4">
    <source>
        <dbReference type="PIRNR" id="PIRNR001589"/>
    </source>
</evidence>
<dbReference type="SUPFAM" id="SSF52402">
    <property type="entry name" value="Adenine nucleotide alpha hydrolases-like"/>
    <property type="match status" value="1"/>
</dbReference>
<gene>
    <name evidence="7" type="ORF">SAMN05421858_4045</name>
</gene>
<dbReference type="Pfam" id="PF00733">
    <property type="entry name" value="Asn_synthase"/>
    <property type="match status" value="1"/>
</dbReference>
<dbReference type="RefSeq" id="WP_076431981.1">
    <property type="nucleotide sequence ID" value="NZ_FTNO01000005.1"/>
</dbReference>